<comment type="caution">
    <text evidence="7">The sequence shown here is derived from an EMBL/GenBank/DDBJ whole genome shotgun (WGS) entry which is preliminary data.</text>
</comment>
<feature type="transmembrane region" description="Helical" evidence="6">
    <location>
        <begin position="150"/>
        <end position="171"/>
    </location>
</feature>
<keyword evidence="3 6" id="KW-0812">Transmembrane</keyword>
<name>A0ABY0TA33_9PROT</name>
<evidence type="ECO:0000256" key="3">
    <source>
        <dbReference type="ARBA" id="ARBA00022692"/>
    </source>
</evidence>
<keyword evidence="5 6" id="KW-0472">Membrane</keyword>
<reference evidence="7 8" key="1">
    <citation type="submission" date="2016-10" db="EMBL/GenBank/DDBJ databases">
        <authorList>
            <person name="Varghese N."/>
            <person name="Submissions S."/>
        </authorList>
    </citation>
    <scope>NUCLEOTIDE SEQUENCE [LARGE SCALE GENOMIC DNA]</scope>
    <source>
        <strain evidence="7 8">Nl1</strain>
    </source>
</reference>
<evidence type="ECO:0000256" key="4">
    <source>
        <dbReference type="ARBA" id="ARBA00022989"/>
    </source>
</evidence>
<comment type="similarity">
    <text evidence="2 6">Belongs to the GDT1 family.</text>
</comment>
<keyword evidence="4 6" id="KW-1133">Transmembrane helix</keyword>
<keyword evidence="8" id="KW-1185">Reference proteome</keyword>
<evidence type="ECO:0000313" key="8">
    <source>
        <dbReference type="Proteomes" id="UP000183471"/>
    </source>
</evidence>
<gene>
    <name evidence="7" type="ORF">SAMN05216402_0795</name>
</gene>
<dbReference type="Proteomes" id="UP000183471">
    <property type="component" value="Unassembled WGS sequence"/>
</dbReference>
<organism evidence="7 8">
    <name type="scientific">Nitrosospira multiformis</name>
    <dbReference type="NCBI Taxonomy" id="1231"/>
    <lineage>
        <taxon>Bacteria</taxon>
        <taxon>Pseudomonadati</taxon>
        <taxon>Pseudomonadota</taxon>
        <taxon>Betaproteobacteria</taxon>
        <taxon>Nitrosomonadales</taxon>
        <taxon>Nitrosomonadaceae</taxon>
        <taxon>Nitrosospira</taxon>
    </lineage>
</organism>
<feature type="transmembrane region" description="Helical" evidence="6">
    <location>
        <begin position="12"/>
        <end position="33"/>
    </location>
</feature>
<comment type="subcellular location">
    <subcellularLocation>
        <location evidence="1 6">Membrane</location>
        <topology evidence="1 6">Multi-pass membrane protein</topology>
    </subcellularLocation>
</comment>
<dbReference type="PANTHER" id="PTHR12608:SF1">
    <property type="entry name" value="TRANSMEMBRANE PROTEIN 165"/>
    <property type="match status" value="1"/>
</dbReference>
<evidence type="ECO:0000313" key="7">
    <source>
        <dbReference type="EMBL" id="SDQ42307.1"/>
    </source>
</evidence>
<dbReference type="InterPro" id="IPR001727">
    <property type="entry name" value="GDT1-like"/>
</dbReference>
<dbReference type="PANTHER" id="PTHR12608">
    <property type="entry name" value="TRANSMEMBRANE PROTEIN HTP-1 RELATED"/>
    <property type="match status" value="1"/>
</dbReference>
<sequence length="207" mass="22207">MTAESRYNSPTVLLSTPSILEAFFTSTLLVALAEIGDKTQLLSFVLAAKLRRPYPIMAGIFVATLLNHALAASVGAWLASLISPQSLNWIVGLSFIGFGLWVLKPDTLDENPRIFSAGVFITTLIAFFVAEMGDKTQFATVALAARYDALTAVVLGTTLGMMLANAPAVWIGEALADRINMKWVRWFAAASFLLMGVWSLSGGAGPY</sequence>
<dbReference type="EMBL" id="FNKY01000001">
    <property type="protein sequence ID" value="SDQ42307.1"/>
    <property type="molecule type" value="Genomic_DNA"/>
</dbReference>
<feature type="transmembrane region" description="Helical" evidence="6">
    <location>
        <begin position="114"/>
        <end position="130"/>
    </location>
</feature>
<protein>
    <recommendedName>
        <fullName evidence="6">GDT1 family protein</fullName>
    </recommendedName>
</protein>
<accession>A0ABY0TA33</accession>
<feature type="transmembrane region" description="Helical" evidence="6">
    <location>
        <begin position="86"/>
        <end position="102"/>
    </location>
</feature>
<feature type="transmembrane region" description="Helical" evidence="6">
    <location>
        <begin position="54"/>
        <end position="80"/>
    </location>
</feature>
<proteinExistence type="inferred from homology"/>
<evidence type="ECO:0000256" key="2">
    <source>
        <dbReference type="ARBA" id="ARBA00009190"/>
    </source>
</evidence>
<dbReference type="Pfam" id="PF01169">
    <property type="entry name" value="GDT1"/>
    <property type="match status" value="2"/>
</dbReference>
<feature type="transmembrane region" description="Helical" evidence="6">
    <location>
        <begin position="183"/>
        <end position="201"/>
    </location>
</feature>
<evidence type="ECO:0000256" key="5">
    <source>
        <dbReference type="ARBA" id="ARBA00023136"/>
    </source>
</evidence>
<evidence type="ECO:0000256" key="6">
    <source>
        <dbReference type="RuleBase" id="RU365102"/>
    </source>
</evidence>
<evidence type="ECO:0000256" key="1">
    <source>
        <dbReference type="ARBA" id="ARBA00004141"/>
    </source>
</evidence>